<dbReference type="InterPro" id="IPR014755">
    <property type="entry name" value="Cu-Rt/internalin_Ig-like"/>
</dbReference>
<dbReference type="Proteomes" id="UP001597511">
    <property type="component" value="Unassembled WGS sequence"/>
</dbReference>
<dbReference type="NCBIfam" id="TIGR04131">
    <property type="entry name" value="Bac_Flav_CTERM"/>
    <property type="match status" value="1"/>
</dbReference>
<dbReference type="EMBL" id="JBHUOZ010000003">
    <property type="protein sequence ID" value="MFD2920248.1"/>
    <property type="molecule type" value="Genomic_DNA"/>
</dbReference>
<protein>
    <submittedName>
        <fullName evidence="3">Gliding motility-associated C-terminal domain-containing protein</fullName>
    </submittedName>
</protein>
<dbReference type="InterPro" id="IPR026341">
    <property type="entry name" value="T9SS_type_B"/>
</dbReference>
<dbReference type="SUPFAM" id="SSF49299">
    <property type="entry name" value="PKD domain"/>
    <property type="match status" value="2"/>
</dbReference>
<keyword evidence="1 2" id="KW-0732">Signal</keyword>
<evidence type="ECO:0000256" key="1">
    <source>
        <dbReference type="ARBA" id="ARBA00022729"/>
    </source>
</evidence>
<dbReference type="InterPro" id="IPR013783">
    <property type="entry name" value="Ig-like_fold"/>
</dbReference>
<feature type="chain" id="PRO_5047423744" evidence="2">
    <location>
        <begin position="21"/>
        <end position="672"/>
    </location>
</feature>
<evidence type="ECO:0000313" key="3">
    <source>
        <dbReference type="EMBL" id="MFD2920248.1"/>
    </source>
</evidence>
<dbReference type="Gene3D" id="2.60.40.10">
    <property type="entry name" value="Immunoglobulins"/>
    <property type="match status" value="2"/>
</dbReference>
<dbReference type="InterPro" id="IPR035986">
    <property type="entry name" value="PKD_dom_sf"/>
</dbReference>
<name>A0ABW6A4J7_9BACT</name>
<dbReference type="RefSeq" id="WP_386098288.1">
    <property type="nucleotide sequence ID" value="NZ_JBHUOZ010000003.1"/>
</dbReference>
<accession>A0ABW6A4J7</accession>
<evidence type="ECO:0000313" key="4">
    <source>
        <dbReference type="Proteomes" id="UP001597511"/>
    </source>
</evidence>
<dbReference type="Gene3D" id="2.60.40.1220">
    <property type="match status" value="1"/>
</dbReference>
<dbReference type="Pfam" id="PF13585">
    <property type="entry name" value="CHU_C"/>
    <property type="match status" value="1"/>
</dbReference>
<comment type="caution">
    <text evidence="3">The sequence shown here is derived from an EMBL/GenBank/DDBJ whole genome shotgun (WGS) entry which is preliminary data.</text>
</comment>
<keyword evidence="4" id="KW-1185">Reference proteome</keyword>
<sequence>MNLKISFLLLLISAATIIYAQPCTTLGQTPATAFPVCGTSTFHQNNVPICSSTSLFVPGCSGDGANYENKNPFWYKFTCYTAGTLSFVISPANMNDDYDWQLYDVTGLSPDAVFTNRNIIVSGNWSATPGNTGASASGVTFIQCASSPQDNRPNFARSPNLIAGHEYILLVSHYTDSQSGYDLSFGGGTAVITDPKEPHLQSVTTSCDGTQLRLKLNKAMKCNSLSGNGSEFSLFPANATVTAVTTVGCNAGFNTEEVLITLSNPLPSASYNLIINNGSDGNTMLDNCDRGIPAGESLPFVYTVPQPIPIDSVARVGCAPRQIKLHFSKKIDCSTIAADGSNFLITGPQAVNITGASGVCTNGLSDIVTLSLALPVSIGGTYTVTPRLSVGGGAVRDECGQIIQPTPVTFTATDTVNADFTYTNTLGCRFDTLDFFHDGAHQVNQWWWSFNNNATANTATTRQVFPASSTNNISLIVSNGVCSDTARQTIVLDNEVIASFVMPDDICPEDNLTLENTSTGLIDSWSWSFDALGTSNIRSPLPLSFIQDNKERIYTIRLTATNNTLGCSDVAQKKLRVLNNCYIAVPNAFTPNGDRINDIIRPNNAVKAQNLRFSIYNRWGQRVFTMTDWKDGWDGKVNGVEQGTGIYVWHLSYTHRDTGEEIFQKGTLTLIK</sequence>
<proteinExistence type="predicted"/>
<organism evidence="3 4">
    <name type="scientific">Terrimonas rubra</name>
    <dbReference type="NCBI Taxonomy" id="1035890"/>
    <lineage>
        <taxon>Bacteria</taxon>
        <taxon>Pseudomonadati</taxon>
        <taxon>Bacteroidota</taxon>
        <taxon>Chitinophagia</taxon>
        <taxon>Chitinophagales</taxon>
        <taxon>Chitinophagaceae</taxon>
        <taxon>Terrimonas</taxon>
    </lineage>
</organism>
<gene>
    <name evidence="3" type="ORF">ACFS6H_11040</name>
</gene>
<evidence type="ECO:0000256" key="2">
    <source>
        <dbReference type="SAM" id="SignalP"/>
    </source>
</evidence>
<feature type="signal peptide" evidence="2">
    <location>
        <begin position="1"/>
        <end position="20"/>
    </location>
</feature>
<reference evidence="4" key="1">
    <citation type="journal article" date="2019" name="Int. J. Syst. Evol. Microbiol.">
        <title>The Global Catalogue of Microorganisms (GCM) 10K type strain sequencing project: providing services to taxonomists for standard genome sequencing and annotation.</title>
        <authorList>
            <consortium name="The Broad Institute Genomics Platform"/>
            <consortium name="The Broad Institute Genome Sequencing Center for Infectious Disease"/>
            <person name="Wu L."/>
            <person name="Ma J."/>
        </authorList>
    </citation>
    <scope>NUCLEOTIDE SEQUENCE [LARGE SCALE GENOMIC DNA]</scope>
    <source>
        <strain evidence="4">KCTC 23299</strain>
    </source>
</reference>